<comment type="caution">
    <text evidence="1">The sequence shown here is derived from an EMBL/GenBank/DDBJ whole genome shotgun (WGS) entry which is preliminary data.</text>
</comment>
<dbReference type="Proteomes" id="UP001232156">
    <property type="component" value="Unassembled WGS sequence"/>
</dbReference>
<evidence type="ECO:0000313" key="1">
    <source>
        <dbReference type="EMBL" id="MDR4126068.1"/>
    </source>
</evidence>
<sequence>MRSLVTIIFNERQRLEYNVDIDQSPEAQAMAVDWLDATFVRLGCEPLRHSGKVLLLDKILGIADSLGYHTFVQHPDQAEEFAYQAAIALARPVITIDLPGLTVGF</sequence>
<organism evidence="1 2">
    <name type="scientific">Yanghanlia caeni</name>
    <dbReference type="NCBI Taxonomy" id="3064283"/>
    <lineage>
        <taxon>Bacteria</taxon>
        <taxon>Pseudomonadati</taxon>
        <taxon>Pseudomonadota</taxon>
        <taxon>Betaproteobacteria</taxon>
        <taxon>Burkholderiales</taxon>
        <taxon>Alcaligenaceae</taxon>
        <taxon>Yanghanlia</taxon>
    </lineage>
</organism>
<name>A0ABU1D6S7_9BURK</name>
<protein>
    <submittedName>
        <fullName evidence="1">Uncharacterized protein</fullName>
    </submittedName>
</protein>
<evidence type="ECO:0000313" key="2">
    <source>
        <dbReference type="Proteomes" id="UP001232156"/>
    </source>
</evidence>
<dbReference type="EMBL" id="JAUZQE010000017">
    <property type="protein sequence ID" value="MDR4126068.1"/>
    <property type="molecule type" value="Genomic_DNA"/>
</dbReference>
<accession>A0ABU1D6S7</accession>
<gene>
    <name evidence="1" type="ORF">Q8947_08750</name>
</gene>
<keyword evidence="2" id="KW-1185">Reference proteome</keyword>
<reference evidence="1 2" key="1">
    <citation type="submission" date="2023-08" db="EMBL/GenBank/DDBJ databases">
        <title>Alcaligenaceae gen. nov., a novel taxon isolated from the sludge of Yixing Pesticide Factory.</title>
        <authorList>
            <person name="Ruan L."/>
        </authorList>
    </citation>
    <scope>NUCLEOTIDE SEQUENCE [LARGE SCALE GENOMIC DNA]</scope>
    <source>
        <strain evidence="1 2">LG-2</strain>
    </source>
</reference>
<proteinExistence type="predicted"/>
<dbReference type="RefSeq" id="WP_165276841.1">
    <property type="nucleotide sequence ID" value="NZ_JAUZQE010000017.1"/>
</dbReference>